<organism evidence="1">
    <name type="scientific">Anguilla anguilla</name>
    <name type="common">European freshwater eel</name>
    <name type="synonym">Muraena anguilla</name>
    <dbReference type="NCBI Taxonomy" id="7936"/>
    <lineage>
        <taxon>Eukaryota</taxon>
        <taxon>Metazoa</taxon>
        <taxon>Chordata</taxon>
        <taxon>Craniata</taxon>
        <taxon>Vertebrata</taxon>
        <taxon>Euteleostomi</taxon>
        <taxon>Actinopterygii</taxon>
        <taxon>Neopterygii</taxon>
        <taxon>Teleostei</taxon>
        <taxon>Anguilliformes</taxon>
        <taxon>Anguillidae</taxon>
        <taxon>Anguilla</taxon>
    </lineage>
</organism>
<name>A0A0E9U6H5_ANGAN</name>
<proteinExistence type="predicted"/>
<protein>
    <submittedName>
        <fullName evidence="1">Uncharacterized protein</fullName>
    </submittedName>
</protein>
<accession>A0A0E9U6H5</accession>
<sequence>MMFVRDESVLGEIVSERSVFLREVSVSGQTVPVTSVSGATLSLRSVLLGRSVTVEGNSVRDVSTF</sequence>
<evidence type="ECO:0000313" key="1">
    <source>
        <dbReference type="EMBL" id="JAH61327.1"/>
    </source>
</evidence>
<reference evidence="1" key="1">
    <citation type="submission" date="2014-11" db="EMBL/GenBank/DDBJ databases">
        <authorList>
            <person name="Amaro Gonzalez C."/>
        </authorList>
    </citation>
    <scope>NUCLEOTIDE SEQUENCE</scope>
</reference>
<dbReference type="EMBL" id="GBXM01047250">
    <property type="protein sequence ID" value="JAH61327.1"/>
    <property type="molecule type" value="Transcribed_RNA"/>
</dbReference>
<reference evidence="1" key="2">
    <citation type="journal article" date="2015" name="Fish Shellfish Immunol.">
        <title>Early steps in the European eel (Anguilla anguilla)-Vibrio vulnificus interaction in the gills: Role of the RtxA13 toxin.</title>
        <authorList>
            <person name="Callol A."/>
            <person name="Pajuelo D."/>
            <person name="Ebbesson L."/>
            <person name="Teles M."/>
            <person name="MacKenzie S."/>
            <person name="Amaro C."/>
        </authorList>
    </citation>
    <scope>NUCLEOTIDE SEQUENCE</scope>
</reference>
<dbReference type="AlphaFoldDB" id="A0A0E9U6H5"/>